<dbReference type="KEGG" id="vas:GT360_17770"/>
<sequence length="262" mass="30375">MMTFTNEEAVYEHFLPGYFHEKNNDIRNEQWWNATDEVITALLTELQKFRGAGDDAISLLCLAREGGEFIAWPDLLSHDIPQWRVQSHLAVEPWDEYALKLEEQTRNPRYISEIPKGYRSEYCETEVQLIYKDVLHNGLLSSGLHYIEKQATSLINEWAASRPHNQRAINLAWHDNANERQTFLESELEAIGLMTCVIENQTKGQLPEVHFVLANHQTMRNVRPKHLVRDIESMQCETPALLDTLVSVVVRVHKERCLNQGL</sequence>
<reference evidence="1 2" key="1">
    <citation type="submission" date="2020-01" db="EMBL/GenBank/DDBJ databases">
        <title>Whole genome and functional gene identification of agarase of Vibrio HN897.</title>
        <authorList>
            <person name="Liu Y."/>
            <person name="Zhao Z."/>
        </authorList>
    </citation>
    <scope>NUCLEOTIDE SEQUENCE [LARGE SCALE GENOMIC DNA]</scope>
    <source>
        <strain evidence="1 2">HN897</strain>
    </source>
</reference>
<evidence type="ECO:0000313" key="2">
    <source>
        <dbReference type="Proteomes" id="UP000464262"/>
    </source>
</evidence>
<protein>
    <submittedName>
        <fullName evidence="1">Uncharacterized protein</fullName>
    </submittedName>
</protein>
<dbReference type="EMBL" id="CP047476">
    <property type="protein sequence ID" value="QIA65388.1"/>
    <property type="molecule type" value="Genomic_DNA"/>
</dbReference>
<proteinExistence type="predicted"/>
<dbReference type="RefSeq" id="WP_164650288.1">
    <property type="nucleotide sequence ID" value="NZ_CP047476.1"/>
</dbReference>
<accession>A0A7Z2YFE2</accession>
<name>A0A7Z2YFE2_9VIBR</name>
<keyword evidence="2" id="KW-1185">Reference proteome</keyword>
<dbReference type="AlphaFoldDB" id="A0A7Z2YFE2"/>
<gene>
    <name evidence="1" type="ORF">GT360_17770</name>
</gene>
<evidence type="ECO:0000313" key="1">
    <source>
        <dbReference type="EMBL" id="QIA65388.1"/>
    </source>
</evidence>
<organism evidence="1 2">
    <name type="scientific">Vibrio astriarenae</name>
    <dbReference type="NCBI Taxonomy" id="1481923"/>
    <lineage>
        <taxon>Bacteria</taxon>
        <taxon>Pseudomonadati</taxon>
        <taxon>Pseudomonadota</taxon>
        <taxon>Gammaproteobacteria</taxon>
        <taxon>Vibrionales</taxon>
        <taxon>Vibrionaceae</taxon>
        <taxon>Vibrio</taxon>
    </lineage>
</organism>
<dbReference type="Proteomes" id="UP000464262">
    <property type="component" value="Chromosome 2"/>
</dbReference>